<reference evidence="3 4" key="1">
    <citation type="journal article" date="2024" name="G3 (Bethesda)">
        <title>Genome assembly of Hibiscus sabdariffa L. provides insights into metabolisms of medicinal natural products.</title>
        <authorList>
            <person name="Kim T."/>
        </authorList>
    </citation>
    <scope>NUCLEOTIDE SEQUENCE [LARGE SCALE GENOMIC DNA]</scope>
    <source>
        <strain evidence="3">TK-2024</strain>
        <tissue evidence="3">Old leaves</tissue>
    </source>
</reference>
<evidence type="ECO:0000256" key="2">
    <source>
        <dbReference type="SAM" id="MobiDB-lite"/>
    </source>
</evidence>
<dbReference type="EMBL" id="JBBPBN010000111">
    <property type="protein sequence ID" value="KAK8978543.1"/>
    <property type="molecule type" value="Genomic_DNA"/>
</dbReference>
<feature type="region of interest" description="Disordered" evidence="2">
    <location>
        <begin position="73"/>
        <end position="119"/>
    </location>
</feature>
<name>A0ABR2NR40_9ROSI</name>
<dbReference type="Proteomes" id="UP001396334">
    <property type="component" value="Unassembled WGS sequence"/>
</dbReference>
<evidence type="ECO:0000256" key="1">
    <source>
        <dbReference type="SAM" id="Coils"/>
    </source>
</evidence>
<evidence type="ECO:0000313" key="4">
    <source>
        <dbReference type="Proteomes" id="UP001396334"/>
    </source>
</evidence>
<evidence type="ECO:0000313" key="3">
    <source>
        <dbReference type="EMBL" id="KAK8978543.1"/>
    </source>
</evidence>
<comment type="caution">
    <text evidence="3">The sequence shown here is derived from an EMBL/GenBank/DDBJ whole genome shotgun (WGS) entry which is preliminary data.</text>
</comment>
<feature type="coiled-coil region" evidence="1">
    <location>
        <begin position="32"/>
        <end position="66"/>
    </location>
</feature>
<proteinExistence type="predicted"/>
<feature type="compositionally biased region" description="Basic and acidic residues" evidence="2">
    <location>
        <begin position="95"/>
        <end position="113"/>
    </location>
</feature>
<protein>
    <submittedName>
        <fullName evidence="3">Uncharacterized protein</fullName>
    </submittedName>
</protein>
<feature type="compositionally biased region" description="Basic and acidic residues" evidence="2">
    <location>
        <begin position="77"/>
        <end position="86"/>
    </location>
</feature>
<keyword evidence="4" id="KW-1185">Reference proteome</keyword>
<sequence>MKVDELREEMLEALNEAICKCSQQCETSFSEILILKEENKALREELKVIHEELENMREKMMLLKALAHDGGASSQFFKDEGKESNHTRKRRLKNVYKEKALKGTRDDKEEREQVTQQQI</sequence>
<accession>A0ABR2NR40</accession>
<organism evidence="3 4">
    <name type="scientific">Hibiscus sabdariffa</name>
    <name type="common">roselle</name>
    <dbReference type="NCBI Taxonomy" id="183260"/>
    <lineage>
        <taxon>Eukaryota</taxon>
        <taxon>Viridiplantae</taxon>
        <taxon>Streptophyta</taxon>
        <taxon>Embryophyta</taxon>
        <taxon>Tracheophyta</taxon>
        <taxon>Spermatophyta</taxon>
        <taxon>Magnoliopsida</taxon>
        <taxon>eudicotyledons</taxon>
        <taxon>Gunneridae</taxon>
        <taxon>Pentapetalae</taxon>
        <taxon>rosids</taxon>
        <taxon>malvids</taxon>
        <taxon>Malvales</taxon>
        <taxon>Malvaceae</taxon>
        <taxon>Malvoideae</taxon>
        <taxon>Hibiscus</taxon>
    </lineage>
</organism>
<keyword evidence="1" id="KW-0175">Coiled coil</keyword>
<gene>
    <name evidence="3" type="ORF">V6N11_055532</name>
</gene>